<dbReference type="EMBL" id="JBEPSJ010000006">
    <property type="protein sequence ID" value="MET4584082.1"/>
    <property type="molecule type" value="Genomic_DNA"/>
</dbReference>
<accession>A0ABV2QUG1</accession>
<protein>
    <recommendedName>
        <fullName evidence="5">DNA polymerase III subunit gamma/tau</fullName>
    </recommendedName>
</protein>
<sequence length="166" mass="17342">MTVDPPRDDADLESEEALSWDGERDASHVAGPEPVGAKPVRQRKSRAGASTGSATGGRASTGSATDGSATDSPTSSFLLVTYGIVAGVYGLYTVGWITTVLRGGGTMSTILGEVMFQFGEFLAISSAPLWFASAFYLTRGSRPVVRLAWLIAGLVLLIPIPFVLGM</sequence>
<evidence type="ECO:0008006" key="5">
    <source>
        <dbReference type="Google" id="ProtNLM"/>
    </source>
</evidence>
<comment type="caution">
    <text evidence="3">The sequence shown here is derived from an EMBL/GenBank/DDBJ whole genome shotgun (WGS) entry which is preliminary data.</text>
</comment>
<dbReference type="RefSeq" id="WP_354026248.1">
    <property type="nucleotide sequence ID" value="NZ_JBEPSJ010000006.1"/>
</dbReference>
<evidence type="ECO:0000313" key="3">
    <source>
        <dbReference type="EMBL" id="MET4584082.1"/>
    </source>
</evidence>
<feature type="transmembrane region" description="Helical" evidence="2">
    <location>
        <begin position="118"/>
        <end position="137"/>
    </location>
</feature>
<name>A0ABV2QUG1_9MICO</name>
<evidence type="ECO:0000313" key="4">
    <source>
        <dbReference type="Proteomes" id="UP001549257"/>
    </source>
</evidence>
<dbReference type="Proteomes" id="UP001549257">
    <property type="component" value="Unassembled WGS sequence"/>
</dbReference>
<feature type="transmembrane region" description="Helical" evidence="2">
    <location>
        <begin position="144"/>
        <end position="164"/>
    </location>
</feature>
<gene>
    <name evidence="3" type="ORF">ABIE21_003620</name>
</gene>
<keyword evidence="2" id="KW-1133">Transmembrane helix</keyword>
<feature type="compositionally biased region" description="Low complexity" evidence="1">
    <location>
        <begin position="47"/>
        <end position="72"/>
    </location>
</feature>
<organism evidence="3 4">
    <name type="scientific">Conyzicola nivalis</name>
    <dbReference type="NCBI Taxonomy" id="1477021"/>
    <lineage>
        <taxon>Bacteria</taxon>
        <taxon>Bacillati</taxon>
        <taxon>Actinomycetota</taxon>
        <taxon>Actinomycetes</taxon>
        <taxon>Micrococcales</taxon>
        <taxon>Microbacteriaceae</taxon>
        <taxon>Conyzicola</taxon>
    </lineage>
</organism>
<evidence type="ECO:0000256" key="1">
    <source>
        <dbReference type="SAM" id="MobiDB-lite"/>
    </source>
</evidence>
<feature type="region of interest" description="Disordered" evidence="1">
    <location>
        <begin position="1"/>
        <end position="72"/>
    </location>
</feature>
<keyword evidence="4" id="KW-1185">Reference proteome</keyword>
<reference evidence="3 4" key="1">
    <citation type="submission" date="2024-06" db="EMBL/GenBank/DDBJ databases">
        <title>Sorghum-associated microbial communities from plants grown in Nebraska, USA.</title>
        <authorList>
            <person name="Schachtman D."/>
        </authorList>
    </citation>
    <scope>NUCLEOTIDE SEQUENCE [LARGE SCALE GENOMIC DNA]</scope>
    <source>
        <strain evidence="3 4">2857</strain>
    </source>
</reference>
<evidence type="ECO:0000256" key="2">
    <source>
        <dbReference type="SAM" id="Phobius"/>
    </source>
</evidence>
<keyword evidence="2" id="KW-0812">Transmembrane</keyword>
<keyword evidence="2" id="KW-0472">Membrane</keyword>
<feature type="transmembrane region" description="Helical" evidence="2">
    <location>
        <begin position="77"/>
        <end position="98"/>
    </location>
</feature>
<proteinExistence type="predicted"/>